<accession>A0AAW7ZCX6</accession>
<protein>
    <submittedName>
        <fullName evidence="1">Uncharacterized protein</fullName>
    </submittedName>
</protein>
<evidence type="ECO:0000313" key="2">
    <source>
        <dbReference type="Proteomes" id="UP001172911"/>
    </source>
</evidence>
<dbReference type="RefSeq" id="WP_304542247.1">
    <property type="nucleotide sequence ID" value="NZ_JARPTC010000010.1"/>
</dbReference>
<comment type="caution">
    <text evidence="1">The sequence shown here is derived from an EMBL/GenBank/DDBJ whole genome shotgun (WGS) entry which is preliminary data.</text>
</comment>
<name>A0AAW7ZCX6_9FIRM</name>
<dbReference type="AlphaFoldDB" id="A0AAW7ZCX6"/>
<reference evidence="1" key="1">
    <citation type="journal article" date="2023" name="J. Hazard. Mater.">
        <title>Anaerobic biodegradation of pyrene and benzo[a]pyrene by a new sulfate-reducing Desulforamulus aquiferis strain DSA.</title>
        <authorList>
            <person name="Zhang Z."/>
            <person name="Sun J."/>
            <person name="Gong X."/>
            <person name="Wang C."/>
            <person name="Wang H."/>
        </authorList>
    </citation>
    <scope>NUCLEOTIDE SEQUENCE</scope>
    <source>
        <strain evidence="1">DSA</strain>
    </source>
</reference>
<gene>
    <name evidence="1" type="ORF">P6N53_07735</name>
</gene>
<sequence length="224" mass="26608">MKFYNNADELVDNELPIHIRAQLYPLIENGVRAYQEFVYEHFKTFDSAFINNLKGWLLTYMIFRQFEQDMVSSNFPFLCEAQKVNNFQYKSLNLTRGNVMINLGKARDEYAFPHRSKYRIRNCRNNRFTEETLFLGVDKSNNFIVKNEHYYLLLTYGYKNGNIGFANLIVPNYKMTKFEKACDLKTEFRLYNNNAGMQSNVEKKVAFIKDEVLQKLKLIKKEEA</sequence>
<proteinExistence type="predicted"/>
<dbReference type="Proteomes" id="UP001172911">
    <property type="component" value="Unassembled WGS sequence"/>
</dbReference>
<keyword evidence="2" id="KW-1185">Reference proteome</keyword>
<dbReference type="EMBL" id="JARPTC010000010">
    <property type="protein sequence ID" value="MDO7787105.1"/>
    <property type="molecule type" value="Genomic_DNA"/>
</dbReference>
<reference evidence="1" key="2">
    <citation type="submission" date="2023-03" db="EMBL/GenBank/DDBJ databases">
        <authorList>
            <person name="Zhang Z."/>
        </authorList>
    </citation>
    <scope>NUCLEOTIDE SEQUENCE</scope>
    <source>
        <strain evidence="1">DSA</strain>
    </source>
</reference>
<organism evidence="1 2">
    <name type="scientific">Desulforamulus aquiferis</name>
    <dbReference type="NCBI Taxonomy" id="1397668"/>
    <lineage>
        <taxon>Bacteria</taxon>
        <taxon>Bacillati</taxon>
        <taxon>Bacillota</taxon>
        <taxon>Clostridia</taxon>
        <taxon>Eubacteriales</taxon>
        <taxon>Peptococcaceae</taxon>
        <taxon>Desulforamulus</taxon>
    </lineage>
</organism>
<evidence type="ECO:0000313" key="1">
    <source>
        <dbReference type="EMBL" id="MDO7787105.1"/>
    </source>
</evidence>